<evidence type="ECO:0000313" key="3">
    <source>
        <dbReference type="Proteomes" id="UP000233556"/>
    </source>
</evidence>
<proteinExistence type="predicted"/>
<feature type="compositionally biased region" description="Basic residues" evidence="1">
    <location>
        <begin position="90"/>
        <end position="99"/>
    </location>
</feature>
<dbReference type="AlphaFoldDB" id="A0A2I0TFY8"/>
<name>A0A2I0TFY8_LIMLA</name>
<evidence type="ECO:0000313" key="2">
    <source>
        <dbReference type="EMBL" id="PKU32731.1"/>
    </source>
</evidence>
<reference evidence="3" key="2">
    <citation type="submission" date="2017-12" db="EMBL/GenBank/DDBJ databases">
        <title>Genome sequence of the Bar-tailed Godwit (Limosa lapponica baueri).</title>
        <authorList>
            <person name="Lima N.C.B."/>
            <person name="Parody-Merino A.M."/>
            <person name="Battley P.F."/>
            <person name="Fidler A.E."/>
            <person name="Prosdocimi F."/>
        </authorList>
    </citation>
    <scope>NUCLEOTIDE SEQUENCE [LARGE SCALE GENOMIC DNA]</scope>
</reference>
<dbReference type="EMBL" id="KZ510920">
    <property type="protein sequence ID" value="PKU32731.1"/>
    <property type="molecule type" value="Genomic_DNA"/>
</dbReference>
<feature type="compositionally biased region" description="Low complexity" evidence="1">
    <location>
        <begin position="60"/>
        <end position="89"/>
    </location>
</feature>
<evidence type="ECO:0000256" key="1">
    <source>
        <dbReference type="SAM" id="MobiDB-lite"/>
    </source>
</evidence>
<feature type="region of interest" description="Disordered" evidence="1">
    <location>
        <begin position="57"/>
        <end position="110"/>
    </location>
</feature>
<accession>A0A2I0TFY8</accession>
<organism evidence="2 3">
    <name type="scientific">Limosa lapponica baueri</name>
    <dbReference type="NCBI Taxonomy" id="1758121"/>
    <lineage>
        <taxon>Eukaryota</taxon>
        <taxon>Metazoa</taxon>
        <taxon>Chordata</taxon>
        <taxon>Craniata</taxon>
        <taxon>Vertebrata</taxon>
        <taxon>Euteleostomi</taxon>
        <taxon>Archelosauria</taxon>
        <taxon>Archosauria</taxon>
        <taxon>Dinosauria</taxon>
        <taxon>Saurischia</taxon>
        <taxon>Theropoda</taxon>
        <taxon>Coelurosauria</taxon>
        <taxon>Aves</taxon>
        <taxon>Neognathae</taxon>
        <taxon>Neoaves</taxon>
        <taxon>Charadriiformes</taxon>
        <taxon>Scolopacidae</taxon>
        <taxon>Limosa</taxon>
    </lineage>
</organism>
<keyword evidence="3" id="KW-1185">Reference proteome</keyword>
<dbReference type="Proteomes" id="UP000233556">
    <property type="component" value="Unassembled WGS sequence"/>
</dbReference>
<protein>
    <submittedName>
        <fullName evidence="2">Uncharacterized protein</fullName>
    </submittedName>
</protein>
<gene>
    <name evidence="2" type="ORF">llap_16964</name>
</gene>
<reference evidence="3" key="1">
    <citation type="submission" date="2017-11" db="EMBL/GenBank/DDBJ databases">
        <authorList>
            <person name="Lima N.C."/>
            <person name="Parody-Merino A.M."/>
            <person name="Battley P.F."/>
            <person name="Fidler A.E."/>
            <person name="Prosdocimi F."/>
        </authorList>
    </citation>
    <scope>NUCLEOTIDE SEQUENCE [LARGE SCALE GENOMIC DNA]</scope>
</reference>
<sequence>MAWAQATVHLQLSRLTSAYWSRRVAWRMRITSAARQRPHQLRPENLLHRGARERPLLHLGPDGLQRPQPRRPPAAGLLQAAQGPAQGLRHLGRPGRRHAPAVATEVRRRC</sequence>